<keyword evidence="3" id="KW-1185">Reference proteome</keyword>
<evidence type="ECO:0000256" key="1">
    <source>
        <dbReference type="SAM" id="MobiDB-lite"/>
    </source>
</evidence>
<name>A0AAD7WFR7_9TELE</name>
<organism evidence="2 3">
    <name type="scientific">Aldrovandia affinis</name>
    <dbReference type="NCBI Taxonomy" id="143900"/>
    <lineage>
        <taxon>Eukaryota</taxon>
        <taxon>Metazoa</taxon>
        <taxon>Chordata</taxon>
        <taxon>Craniata</taxon>
        <taxon>Vertebrata</taxon>
        <taxon>Euteleostomi</taxon>
        <taxon>Actinopterygii</taxon>
        <taxon>Neopterygii</taxon>
        <taxon>Teleostei</taxon>
        <taxon>Notacanthiformes</taxon>
        <taxon>Halosauridae</taxon>
        <taxon>Aldrovandia</taxon>
    </lineage>
</organism>
<feature type="region of interest" description="Disordered" evidence="1">
    <location>
        <begin position="83"/>
        <end position="106"/>
    </location>
</feature>
<feature type="compositionally biased region" description="Gly residues" evidence="1">
    <location>
        <begin position="1"/>
        <end position="10"/>
    </location>
</feature>
<reference evidence="2" key="1">
    <citation type="journal article" date="2023" name="Science">
        <title>Genome structures resolve the early diversification of teleost fishes.</title>
        <authorList>
            <person name="Parey E."/>
            <person name="Louis A."/>
            <person name="Montfort J."/>
            <person name="Bouchez O."/>
            <person name="Roques C."/>
            <person name="Iampietro C."/>
            <person name="Lluch J."/>
            <person name="Castinel A."/>
            <person name="Donnadieu C."/>
            <person name="Desvignes T."/>
            <person name="Floi Bucao C."/>
            <person name="Jouanno E."/>
            <person name="Wen M."/>
            <person name="Mejri S."/>
            <person name="Dirks R."/>
            <person name="Jansen H."/>
            <person name="Henkel C."/>
            <person name="Chen W.J."/>
            <person name="Zahm M."/>
            <person name="Cabau C."/>
            <person name="Klopp C."/>
            <person name="Thompson A.W."/>
            <person name="Robinson-Rechavi M."/>
            <person name="Braasch I."/>
            <person name="Lecointre G."/>
            <person name="Bobe J."/>
            <person name="Postlethwait J.H."/>
            <person name="Berthelot C."/>
            <person name="Roest Crollius H."/>
            <person name="Guiguen Y."/>
        </authorList>
    </citation>
    <scope>NUCLEOTIDE SEQUENCE</scope>
    <source>
        <strain evidence="2">NC1722</strain>
    </source>
</reference>
<dbReference type="AlphaFoldDB" id="A0AAD7WFR7"/>
<protein>
    <submittedName>
        <fullName evidence="2">Uncharacterized protein</fullName>
    </submittedName>
</protein>
<sequence>MHAGVGGGLGVSSAPAPNSLTAHQRGYERPKPAPAVNWSLPALLAPLERLELAGALASLGLINPPVRSVRSSGAARRCLREPGAMQNVDRESACMSDMEEEGQGLL</sequence>
<dbReference type="EMBL" id="JAINUG010000119">
    <property type="protein sequence ID" value="KAJ8395173.1"/>
    <property type="molecule type" value="Genomic_DNA"/>
</dbReference>
<evidence type="ECO:0000313" key="2">
    <source>
        <dbReference type="EMBL" id="KAJ8395173.1"/>
    </source>
</evidence>
<evidence type="ECO:0000313" key="3">
    <source>
        <dbReference type="Proteomes" id="UP001221898"/>
    </source>
</evidence>
<feature type="compositionally biased region" description="Acidic residues" evidence="1">
    <location>
        <begin position="97"/>
        <end position="106"/>
    </location>
</feature>
<proteinExistence type="predicted"/>
<gene>
    <name evidence="2" type="ORF">AAFF_G00036290</name>
</gene>
<accession>A0AAD7WFR7</accession>
<dbReference type="Proteomes" id="UP001221898">
    <property type="component" value="Unassembled WGS sequence"/>
</dbReference>
<feature type="region of interest" description="Disordered" evidence="1">
    <location>
        <begin position="1"/>
        <end position="32"/>
    </location>
</feature>
<comment type="caution">
    <text evidence="2">The sequence shown here is derived from an EMBL/GenBank/DDBJ whole genome shotgun (WGS) entry which is preliminary data.</text>
</comment>